<reference evidence="2 3" key="1">
    <citation type="journal article" date="2016" name="Nat. Commun.">
        <title>Thousands of microbial genomes shed light on interconnected biogeochemical processes in an aquifer system.</title>
        <authorList>
            <person name="Anantharaman K."/>
            <person name="Brown C.T."/>
            <person name="Hug L.A."/>
            <person name="Sharon I."/>
            <person name="Castelle C.J."/>
            <person name="Probst A.J."/>
            <person name="Thomas B.C."/>
            <person name="Singh A."/>
            <person name="Wilkins M.J."/>
            <person name="Karaoz U."/>
            <person name="Brodie E.L."/>
            <person name="Williams K.H."/>
            <person name="Hubbard S.S."/>
            <person name="Banfield J.F."/>
        </authorList>
    </citation>
    <scope>NUCLEOTIDE SEQUENCE [LARGE SCALE GENOMIC DNA]</scope>
</reference>
<keyword evidence="1" id="KW-0812">Transmembrane</keyword>
<gene>
    <name evidence="2" type="ORF">A2368_01940</name>
</gene>
<dbReference type="PANTHER" id="PTHR43861">
    <property type="entry name" value="TRANS-ACONITATE 2-METHYLTRANSFERASE-RELATED"/>
    <property type="match status" value="1"/>
</dbReference>
<accession>A0A1F5FGH8</accession>
<dbReference type="Proteomes" id="UP000176682">
    <property type="component" value="Unassembled WGS sequence"/>
</dbReference>
<dbReference type="CDD" id="cd02440">
    <property type="entry name" value="AdoMet_MTases"/>
    <property type="match status" value="1"/>
</dbReference>
<keyword evidence="1" id="KW-1133">Transmembrane helix</keyword>
<organism evidence="2 3">
    <name type="scientific">Candidatus Collierbacteria bacterium RIFOXYB1_FULL_49_13</name>
    <dbReference type="NCBI Taxonomy" id="1817728"/>
    <lineage>
        <taxon>Bacteria</taxon>
        <taxon>Candidatus Collieribacteriota</taxon>
    </lineage>
</organism>
<dbReference type="SUPFAM" id="SSF53335">
    <property type="entry name" value="S-adenosyl-L-methionine-dependent methyltransferases"/>
    <property type="match status" value="1"/>
</dbReference>
<sequence length="228" mass="26290">MDYQGEYIRLNPGYHKEDSFRKFVDLTSVYRDKPEKMLDLGCGVGALTLRLYDFYRPSKMTGVDISKVAIETASKSSENIQWFVGDAMTYEPGEIVDVTIMADLVEHIADDLMVLQEIKKYSKKIVIRVPLENSWSNRTIKALGLGDEFKRSEVRFGHVHHYSFPELKNLFGKAELKVEKYDFFPLVKRTLLRFEILRWVGLLIWPFSKILAVKSVGGFCVFVLSTSK</sequence>
<feature type="transmembrane region" description="Helical" evidence="1">
    <location>
        <begin position="196"/>
        <end position="224"/>
    </location>
</feature>
<dbReference type="Pfam" id="PF13489">
    <property type="entry name" value="Methyltransf_23"/>
    <property type="match status" value="1"/>
</dbReference>
<evidence type="ECO:0000256" key="1">
    <source>
        <dbReference type="SAM" id="Phobius"/>
    </source>
</evidence>
<comment type="caution">
    <text evidence="2">The sequence shown here is derived from an EMBL/GenBank/DDBJ whole genome shotgun (WGS) entry which is preliminary data.</text>
</comment>
<proteinExistence type="predicted"/>
<dbReference type="EMBL" id="MFAM01000039">
    <property type="protein sequence ID" value="OGD78652.1"/>
    <property type="molecule type" value="Genomic_DNA"/>
</dbReference>
<evidence type="ECO:0000313" key="2">
    <source>
        <dbReference type="EMBL" id="OGD78652.1"/>
    </source>
</evidence>
<dbReference type="InterPro" id="IPR029063">
    <property type="entry name" value="SAM-dependent_MTases_sf"/>
</dbReference>
<dbReference type="Gene3D" id="3.40.50.150">
    <property type="entry name" value="Vaccinia Virus protein VP39"/>
    <property type="match status" value="1"/>
</dbReference>
<protein>
    <submittedName>
        <fullName evidence="2">Uncharacterized protein</fullName>
    </submittedName>
</protein>
<name>A0A1F5FGH8_9BACT</name>
<evidence type="ECO:0000313" key="3">
    <source>
        <dbReference type="Proteomes" id="UP000176682"/>
    </source>
</evidence>
<dbReference type="AlphaFoldDB" id="A0A1F5FGH8"/>
<keyword evidence="1" id="KW-0472">Membrane</keyword>